<feature type="transmembrane region" description="Helical" evidence="1">
    <location>
        <begin position="102"/>
        <end position="121"/>
    </location>
</feature>
<gene>
    <name evidence="2" type="ORF">D7Y13_39585</name>
</gene>
<evidence type="ECO:0000313" key="3">
    <source>
        <dbReference type="Proteomes" id="UP000278907"/>
    </source>
</evidence>
<name>A0ABX9Q5J6_9BACT</name>
<dbReference type="EMBL" id="RAWI01000602">
    <property type="protein sequence ID" value="RKH90659.1"/>
    <property type="molecule type" value="Genomic_DNA"/>
</dbReference>
<dbReference type="RefSeq" id="WP_120586106.1">
    <property type="nucleotide sequence ID" value="NZ_RAWI01000602.1"/>
</dbReference>
<protein>
    <recommendedName>
        <fullName evidence="4">B box-type domain-containing protein</fullName>
    </recommendedName>
</protein>
<organism evidence="2 3">
    <name type="scientific">Corallococcus praedator</name>
    <dbReference type="NCBI Taxonomy" id="2316724"/>
    <lineage>
        <taxon>Bacteria</taxon>
        <taxon>Pseudomonadati</taxon>
        <taxon>Myxococcota</taxon>
        <taxon>Myxococcia</taxon>
        <taxon>Myxococcales</taxon>
        <taxon>Cystobacterineae</taxon>
        <taxon>Myxococcaceae</taxon>
        <taxon>Corallococcus</taxon>
    </lineage>
</organism>
<feature type="transmembrane region" description="Helical" evidence="1">
    <location>
        <begin position="62"/>
        <end position="82"/>
    </location>
</feature>
<comment type="caution">
    <text evidence="2">The sequence shown here is derived from an EMBL/GenBank/DDBJ whole genome shotgun (WGS) entry which is preliminary data.</text>
</comment>
<keyword evidence="1" id="KW-0472">Membrane</keyword>
<keyword evidence="3" id="KW-1185">Reference proteome</keyword>
<dbReference type="Proteomes" id="UP000278907">
    <property type="component" value="Unassembled WGS sequence"/>
</dbReference>
<accession>A0ABX9Q5J6</accession>
<feature type="transmembrane region" description="Helical" evidence="1">
    <location>
        <begin position="141"/>
        <end position="164"/>
    </location>
</feature>
<reference evidence="2 3" key="1">
    <citation type="submission" date="2018-09" db="EMBL/GenBank/DDBJ databases">
        <authorList>
            <person name="Livingstone P.G."/>
            <person name="Whitworth D.E."/>
        </authorList>
    </citation>
    <scope>NUCLEOTIDE SEQUENCE [LARGE SCALE GENOMIC DNA]</scope>
    <source>
        <strain evidence="2 3">CA031B</strain>
    </source>
</reference>
<evidence type="ECO:0000313" key="2">
    <source>
        <dbReference type="EMBL" id="RKH90659.1"/>
    </source>
</evidence>
<keyword evidence="1" id="KW-1133">Transmembrane helix</keyword>
<sequence>MVAPAVVLPDARCGQHPTVSAVALCARCGGFLCGACTEVLEETAYCEPCAERRWQDTRPWRAGQALLVANILGLLLLTAPLIHLSWTTRPGRLGGVEATLLQLGWTLASGVGGIGFSTWKLGRQARAEASSGGGLARALRILSALNLLGVALWSALAVFSLYFFRMKS</sequence>
<evidence type="ECO:0008006" key="4">
    <source>
        <dbReference type="Google" id="ProtNLM"/>
    </source>
</evidence>
<keyword evidence="1" id="KW-0812">Transmembrane</keyword>
<evidence type="ECO:0000256" key="1">
    <source>
        <dbReference type="SAM" id="Phobius"/>
    </source>
</evidence>
<proteinExistence type="predicted"/>